<reference evidence="10" key="2">
    <citation type="journal article" date="2019" name="Int. J. Syst. Evol. Microbiol.">
        <title>Gordonibacter faecihominis is a later heterotypic synonym of Gordonibacter urolithinfaciens.</title>
        <authorList>
            <person name="Danylec N."/>
            <person name="Stoll D.A."/>
            <person name="Huch M."/>
        </authorList>
    </citation>
    <scope>NUCLEOTIDE SEQUENCE</scope>
    <source>
        <strain evidence="10">DSM 27213</strain>
    </source>
</reference>
<evidence type="ECO:0000256" key="4">
    <source>
        <dbReference type="ARBA" id="ARBA00022723"/>
    </source>
</evidence>
<dbReference type="PANTHER" id="PTHR43742">
    <property type="entry name" value="TRIMETHYLAMINE-N-OXIDE REDUCTASE"/>
    <property type="match status" value="1"/>
</dbReference>
<comment type="similarity">
    <text evidence="2">Belongs to the prokaryotic molybdopterin-containing oxidoreductase family.</text>
</comment>
<dbReference type="RefSeq" id="WP_096228008.1">
    <property type="nucleotide sequence ID" value="NZ_CP168029.1"/>
</dbReference>
<dbReference type="PANTHER" id="PTHR43742:SF10">
    <property type="entry name" value="TRIMETHYLAMINE-N-OXIDE REDUCTASE 2"/>
    <property type="match status" value="1"/>
</dbReference>
<name>A0A423UJL1_9ACTN</name>
<dbReference type="GO" id="GO:0016491">
    <property type="term" value="F:oxidoreductase activity"/>
    <property type="evidence" value="ECO:0007669"/>
    <property type="project" value="UniProtKB-KW"/>
</dbReference>
<keyword evidence="5" id="KW-0560">Oxidoreductase</keyword>
<dbReference type="Proteomes" id="UP000462865">
    <property type="component" value="Unassembled WGS sequence"/>
</dbReference>
<dbReference type="Gene3D" id="2.20.25.340">
    <property type="match status" value="1"/>
</dbReference>
<dbReference type="Pfam" id="PF01568">
    <property type="entry name" value="Molydop_binding"/>
    <property type="match status" value="1"/>
</dbReference>
<comment type="cofactor">
    <cofactor evidence="1">
        <name>Mo-bis(molybdopterin guanine dinucleotide)</name>
        <dbReference type="ChEBI" id="CHEBI:60539"/>
    </cofactor>
</comment>
<dbReference type="Gene3D" id="3.40.50.740">
    <property type="match status" value="2"/>
</dbReference>
<keyword evidence="4" id="KW-0479">Metal-binding</keyword>
<feature type="domain" description="Molybdopterin dinucleotide-binding" evidence="7">
    <location>
        <begin position="704"/>
        <end position="819"/>
    </location>
</feature>
<dbReference type="InterPro" id="IPR006657">
    <property type="entry name" value="MoPterin_dinucl-bd_dom"/>
</dbReference>
<dbReference type="AlphaFoldDB" id="A0A423UJL1"/>
<dbReference type="EMBL" id="WKZA01000017">
    <property type="protein sequence ID" value="MSA94548.1"/>
    <property type="molecule type" value="Genomic_DNA"/>
</dbReference>
<dbReference type="InterPro" id="IPR049032">
    <property type="entry name" value="AhtL-like_N"/>
</dbReference>
<reference evidence="11" key="1">
    <citation type="submission" date="2018-05" db="EMBL/GenBank/DDBJ databases">
        <title>Genome Sequencing of selected type strains of the family Eggerthellaceae.</title>
        <authorList>
            <person name="Danylec N."/>
            <person name="Stoll D.A."/>
            <person name="Doetsch A."/>
            <person name="Huch M."/>
        </authorList>
    </citation>
    <scope>NUCLEOTIDE SEQUENCE [LARGE SCALE GENOMIC DNA]</scope>
    <source>
        <strain evidence="11">DSM 27213</strain>
    </source>
</reference>
<evidence type="ECO:0000259" key="8">
    <source>
        <dbReference type="Pfam" id="PF21423"/>
    </source>
</evidence>
<evidence type="ECO:0000259" key="7">
    <source>
        <dbReference type="Pfam" id="PF01568"/>
    </source>
</evidence>
<evidence type="ECO:0000256" key="5">
    <source>
        <dbReference type="ARBA" id="ARBA00023002"/>
    </source>
</evidence>
<accession>A0A423UJL1</accession>
<dbReference type="SUPFAM" id="SSF53706">
    <property type="entry name" value="Formate dehydrogenase/DMSO reductase, domains 1-3"/>
    <property type="match status" value="1"/>
</dbReference>
<dbReference type="Pfam" id="PF21423">
    <property type="entry name" value="AhtL-like_1st"/>
    <property type="match status" value="1"/>
</dbReference>
<comment type="caution">
    <text evidence="10">The sequence shown here is derived from an EMBL/GenBank/DDBJ whole genome shotgun (WGS) entry which is preliminary data.</text>
</comment>
<evidence type="ECO:0000256" key="2">
    <source>
        <dbReference type="ARBA" id="ARBA00010312"/>
    </source>
</evidence>
<dbReference type="GO" id="GO:0030288">
    <property type="term" value="C:outer membrane-bounded periplasmic space"/>
    <property type="evidence" value="ECO:0007669"/>
    <property type="project" value="TreeGrafter"/>
</dbReference>
<evidence type="ECO:0000256" key="3">
    <source>
        <dbReference type="ARBA" id="ARBA00022505"/>
    </source>
</evidence>
<dbReference type="GO" id="GO:0030151">
    <property type="term" value="F:molybdenum ion binding"/>
    <property type="evidence" value="ECO:0007669"/>
    <property type="project" value="TreeGrafter"/>
</dbReference>
<evidence type="ECO:0000313" key="10">
    <source>
        <dbReference type="EMBL" id="ROT89495.1"/>
    </source>
</evidence>
<dbReference type="Pfam" id="PF00384">
    <property type="entry name" value="Molybdopterin"/>
    <property type="match status" value="1"/>
</dbReference>
<reference evidence="9 12" key="4">
    <citation type="journal article" date="2019" name="Nat. Med.">
        <title>A library of human gut bacterial isolates paired with longitudinal multiomics data enables mechanistic microbiome research.</title>
        <authorList>
            <person name="Poyet M."/>
            <person name="Groussin M."/>
            <person name="Gibbons S.M."/>
            <person name="Avila-Pacheco J."/>
            <person name="Jiang X."/>
            <person name="Kearney S.M."/>
            <person name="Perrotta A.R."/>
            <person name="Berdy B."/>
            <person name="Zhao S."/>
            <person name="Lieberman T.D."/>
            <person name="Swanson P.K."/>
            <person name="Smith M."/>
            <person name="Roesemann S."/>
            <person name="Alexander J.E."/>
            <person name="Rich S.A."/>
            <person name="Livny J."/>
            <person name="Vlamakis H."/>
            <person name="Clish C."/>
            <person name="Bullock K."/>
            <person name="Deik A."/>
            <person name="Scott J."/>
            <person name="Pierce K.A."/>
            <person name="Xavier R.J."/>
            <person name="Alm E.J."/>
        </authorList>
    </citation>
    <scope>NUCLEOTIDE SEQUENCE [LARGE SCALE GENOMIC DNA]</scope>
    <source>
        <strain evidence="9 12">BIOML-A1</strain>
    </source>
</reference>
<dbReference type="Gene3D" id="2.40.40.20">
    <property type="match status" value="1"/>
</dbReference>
<organism evidence="10 11">
    <name type="scientific">Gordonibacter urolithinfaciens</name>
    <dbReference type="NCBI Taxonomy" id="1335613"/>
    <lineage>
        <taxon>Bacteria</taxon>
        <taxon>Bacillati</taxon>
        <taxon>Actinomycetota</taxon>
        <taxon>Coriobacteriia</taxon>
        <taxon>Eggerthellales</taxon>
        <taxon>Eggerthellaceae</taxon>
        <taxon>Gordonibacter</taxon>
    </lineage>
</organism>
<gene>
    <name evidence="10" type="ORF">DMP12_08635</name>
    <name evidence="9" type="ORF">GKG38_05640</name>
</gene>
<sequence>MTTNVKGTPIVKGLGFDSFGLGANACTVDIDEEQDKILRIRPFHFDEHQTPEELNAWKLEARGKTFEPGFKTLISPLSLCYKKRVYSKNRIPYPMKRVDWDPNGERHPETRGTSGYERISWDEAAQIVAGEIKRMHDEYSPEAILCEIDGHGETKVVHAAHGCITQLLDLCGGFTLQARQPDSWEGWYWGAKHVWGMDPLGQQNQQNNVIKDISEHGDAVLFWGCDPETTPLGWGGYMASRLCYWFTELGIKQIHISPDVNYTNAVHADKWIPVLPNTDAALQLAIAYTWIKEGTYDQAYLDTHAVGFENFRHYVLGGEDGVPKTPKWAERICGVPSYTIKALARYWAAHAVSIAHCNGGSFIRSCFAHEPARLEVALLGMQGVGKPGANQFKFMEWTLFGIPTLDPLPPSVHIPSLGAAYRGYVTGTKASFIPKTMIPEAIMNPPVQWYGHIAAGFPREDQFDGPYTFPPEGGSRIHMVWSDSPCWETCWNGGFKMQDALRHESIECVVVQHPWMENDTLFADIILPSNTKFETEDIGTDCDSGQWNVVFYERQAIQPIGESKSDKEVVAEVARALEQYGGVYEGMLDKYLGGKTDDEWIKVGFETSGVPEDLTFEEFKERQYYAFPTREDWKDIPAGIRQFHDDPEGHPLRTPSGKLEYYSTTLSHYFPDDRERGPIPHWIDEGAGHQERQYLERGRKYPFLLVSNHPHFRVHAQHDDVTWFREIETCKVTGPDGYKYEPVWVNPVDAGKLGLSTGDVVKVYNERGAVLGGVIVTERIMPGAVYQDHGARCDTIVLGEGGLDRGGANNLIAPTATTSKNAHGEVTSGFLVNIEKVDVFALAEQYPEAFGRDYEPECGLVATARVVDGKEGE</sequence>
<dbReference type="EMBL" id="QIBW01000009">
    <property type="protein sequence ID" value="ROT89495.1"/>
    <property type="molecule type" value="Genomic_DNA"/>
</dbReference>
<feature type="domain" description="Molybdopterin oxidoreductase" evidence="6">
    <location>
        <begin position="90"/>
        <end position="575"/>
    </location>
</feature>
<keyword evidence="3" id="KW-0500">Molybdenum</keyword>
<dbReference type="InterPro" id="IPR009010">
    <property type="entry name" value="Asp_de-COase-like_dom_sf"/>
</dbReference>
<dbReference type="SUPFAM" id="SSF50692">
    <property type="entry name" value="ADC-like"/>
    <property type="match status" value="1"/>
</dbReference>
<evidence type="ECO:0000259" key="6">
    <source>
        <dbReference type="Pfam" id="PF00384"/>
    </source>
</evidence>
<evidence type="ECO:0000313" key="9">
    <source>
        <dbReference type="EMBL" id="MSA94548.1"/>
    </source>
</evidence>
<dbReference type="Proteomes" id="UP000285258">
    <property type="component" value="Unassembled WGS sequence"/>
</dbReference>
<dbReference type="InterPro" id="IPR006656">
    <property type="entry name" value="Mopterin_OxRdtase"/>
</dbReference>
<reference evidence="10" key="3">
    <citation type="journal article" date="2019" name="Microbiol. Resour. Announc.">
        <title>Draft Genome Sequences of Type Strains of Gordonibacter faecihominis, Paraeggerthella hongkongensis, Parvibacter caecicola,Slackia equolifaciens, Slackia faecicanis, and Slackia isoflavoniconvertens.</title>
        <authorList>
            <person name="Danylec N."/>
            <person name="Stoll D.A."/>
            <person name="Dotsch A."/>
            <person name="Huch M."/>
        </authorList>
    </citation>
    <scope>NUCLEOTIDE SEQUENCE</scope>
    <source>
        <strain evidence="10">DSM 27213</strain>
    </source>
</reference>
<dbReference type="GO" id="GO:0009061">
    <property type="term" value="P:anaerobic respiration"/>
    <property type="evidence" value="ECO:0007669"/>
    <property type="project" value="TreeGrafter"/>
</dbReference>
<feature type="domain" description="Pyrogallol hydroxytransferase large subunit-like N-terminal" evidence="8">
    <location>
        <begin position="34"/>
        <end position="82"/>
    </location>
</feature>
<dbReference type="Gene3D" id="3.40.228.10">
    <property type="entry name" value="Dimethylsulfoxide Reductase, domain 2"/>
    <property type="match status" value="1"/>
</dbReference>
<dbReference type="GO" id="GO:0043546">
    <property type="term" value="F:molybdopterin cofactor binding"/>
    <property type="evidence" value="ECO:0007669"/>
    <property type="project" value="InterPro"/>
</dbReference>
<evidence type="ECO:0000313" key="11">
    <source>
        <dbReference type="Proteomes" id="UP000285258"/>
    </source>
</evidence>
<evidence type="ECO:0000313" key="12">
    <source>
        <dbReference type="Proteomes" id="UP000462865"/>
    </source>
</evidence>
<protein>
    <submittedName>
        <fullName evidence="10">Dehydrogenase</fullName>
    </submittedName>
    <submittedName>
        <fullName evidence="9">Molybdopterin-dependent oxidoreductase</fullName>
    </submittedName>
</protein>
<dbReference type="GO" id="GO:0009055">
    <property type="term" value="F:electron transfer activity"/>
    <property type="evidence" value="ECO:0007669"/>
    <property type="project" value="TreeGrafter"/>
</dbReference>
<proteinExistence type="inferred from homology"/>
<evidence type="ECO:0000256" key="1">
    <source>
        <dbReference type="ARBA" id="ARBA00001942"/>
    </source>
</evidence>
<dbReference type="InterPro" id="IPR050612">
    <property type="entry name" value="Prok_Mopterin_Oxidored"/>
</dbReference>